<sequence length="114" mass="12734">MEWTPISEEELLSLIEAQLLGCDDGLVALFHEIEVPHRRCGIRRFGEVEYVFVVAEAGAGIIYYEDIEEGFEFCELGVDGVIPERGCDQLELCHILERIRSSQQLLPAVDAPAG</sequence>
<organism evidence="1 2">
    <name type="scientific">Pseudomonas abyssi</name>
    <dbReference type="NCBI Taxonomy" id="170540"/>
    <lineage>
        <taxon>Bacteria</taxon>
        <taxon>Pseudomonadati</taxon>
        <taxon>Pseudomonadota</taxon>
        <taxon>Gammaproteobacteria</taxon>
        <taxon>Pseudomonadales</taxon>
        <taxon>Pseudomonadaceae</taxon>
        <taxon>Pseudomonas</taxon>
    </lineage>
</organism>
<dbReference type="RefSeq" id="WP_118130138.1">
    <property type="nucleotide sequence ID" value="NZ_LMAZ01000002.1"/>
</dbReference>
<name>A0A395R4W9_9PSED</name>
<dbReference type="EMBL" id="LMAZ01000002">
    <property type="protein sequence ID" value="RGP55136.1"/>
    <property type="molecule type" value="Genomic_DNA"/>
</dbReference>
<proteinExistence type="predicted"/>
<dbReference type="Proteomes" id="UP000265411">
    <property type="component" value="Unassembled WGS sequence"/>
</dbReference>
<evidence type="ECO:0000313" key="2">
    <source>
        <dbReference type="Proteomes" id="UP000265411"/>
    </source>
</evidence>
<dbReference type="OrthoDB" id="6892721at2"/>
<accession>A0A395R4W9</accession>
<evidence type="ECO:0000313" key="1">
    <source>
        <dbReference type="EMBL" id="RGP55136.1"/>
    </source>
</evidence>
<comment type="caution">
    <text evidence="1">The sequence shown here is derived from an EMBL/GenBank/DDBJ whole genome shotgun (WGS) entry which is preliminary data.</text>
</comment>
<reference evidence="1 2" key="1">
    <citation type="journal article" date="2018" name="Syst. Appl. Microbiol.">
        <title>Pseudomonas gallaeciensis sp. nov., isolated from crude-oil-contaminated intertidal sand samples after the Prestige oil spill.</title>
        <authorList>
            <person name="Mulet M."/>
            <person name="Sanchez D."/>
            <person name="Rodriguez A.C."/>
            <person name="Nogales B."/>
            <person name="Bosch R."/>
            <person name="Busquets A."/>
            <person name="Gomila M."/>
            <person name="Lalucat J."/>
            <person name="Garcia-Valdes E."/>
        </authorList>
    </citation>
    <scope>NUCLEOTIDE SEQUENCE [LARGE SCALE GENOMIC DNA]</scope>
    <source>
        <strain evidence="1 2">V113</strain>
    </source>
</reference>
<protein>
    <submittedName>
        <fullName evidence="1">Uncharacterized protein</fullName>
    </submittedName>
</protein>
<dbReference type="AlphaFoldDB" id="A0A395R4W9"/>
<keyword evidence="2" id="KW-1185">Reference proteome</keyword>
<gene>
    <name evidence="1" type="ORF">ASB58_08640</name>
</gene>